<dbReference type="AlphaFoldDB" id="A0A195EG20"/>
<keyword evidence="4" id="KW-0378">Hydrolase</keyword>
<dbReference type="SMART" id="SM00369">
    <property type="entry name" value="LRR_TYP"/>
    <property type="match status" value="7"/>
</dbReference>
<evidence type="ECO:0000256" key="1">
    <source>
        <dbReference type="ARBA" id="ARBA00022614"/>
    </source>
</evidence>
<dbReference type="EMBL" id="KQ978983">
    <property type="protein sequence ID" value="KYN26822.1"/>
    <property type="molecule type" value="Genomic_DNA"/>
</dbReference>
<dbReference type="Proteomes" id="UP000078492">
    <property type="component" value="Unassembled WGS sequence"/>
</dbReference>
<feature type="non-terminal residue" evidence="4">
    <location>
        <position position="1"/>
    </location>
</feature>
<dbReference type="InterPro" id="IPR001611">
    <property type="entry name" value="Leu-rich_rpt"/>
</dbReference>
<evidence type="ECO:0000313" key="5">
    <source>
        <dbReference type="Proteomes" id="UP000078492"/>
    </source>
</evidence>
<keyword evidence="1" id="KW-0433">Leucine-rich repeat</keyword>
<evidence type="ECO:0000256" key="2">
    <source>
        <dbReference type="ARBA" id="ARBA00022729"/>
    </source>
</evidence>
<keyword evidence="3" id="KW-0677">Repeat</keyword>
<sequence length="634" mass="71829">ISGGIPTNQFAMPAKPPAVMVASKLSFPSSGDQCIGQVIDIGDVWEIKCPQGCTCEIQKYSDLSLHQWAGINKDNNQDIPSDGADLNINDNSMAHELMKIATCVIVDNPEELLTKLPSDIQVLTLLESGSGDVDILLQATTFQRFTELISLDIQGIDYSDSSMKETNNRTEKGGIILASDTMYPLGSTLLYLNLERIKLSNLNLPNKDKANLVIKPMNSQETETVDENQVSMSNSSQYKGHRLIFLSQQNNEDKEILPYDIYKQELEGYRENVELLAALGVLTHLRIYDCNLKDISWHMFDGLNSLLYLSLEKNGLKFIPEFCFYGTPNLRSLSLASNELLTLKSVDLAGLLLLEHLDLRQNNLTFLSELSFPPFPALVSADFTNNPLDSIFPSTFEIMNTTIKLYLGGMASKLKLQKNSLLGLRRAEILHLYNLEIPILERFIMQGLPSLTHLKMRGNVSRIDFDAFVDLTNLLDLDLSHCHIQQISMDAFYGLEKVRRIDLSNNDLESIPPGLFTAQQQKELRDIILTKNKLTSLSLDFFRNLRLPNKQTRVQNIRLDDNPWDCACIMISWNPNLVNRNKETAPRCSTPKRLQNWGVFYALRKGGLQCRNPRKRYLRKFLKTRNSEEDNNIS</sequence>
<dbReference type="STRING" id="471704.A0A195EG20"/>
<dbReference type="InterPro" id="IPR050541">
    <property type="entry name" value="LRR_TM_domain-containing"/>
</dbReference>
<evidence type="ECO:0000256" key="3">
    <source>
        <dbReference type="ARBA" id="ARBA00022737"/>
    </source>
</evidence>
<keyword evidence="5" id="KW-1185">Reference proteome</keyword>
<dbReference type="Pfam" id="PF13855">
    <property type="entry name" value="LRR_8"/>
    <property type="match status" value="2"/>
</dbReference>
<organism evidence="4 5">
    <name type="scientific">Trachymyrmex cornetzi</name>
    <dbReference type="NCBI Taxonomy" id="471704"/>
    <lineage>
        <taxon>Eukaryota</taxon>
        <taxon>Metazoa</taxon>
        <taxon>Ecdysozoa</taxon>
        <taxon>Arthropoda</taxon>
        <taxon>Hexapoda</taxon>
        <taxon>Insecta</taxon>
        <taxon>Pterygota</taxon>
        <taxon>Neoptera</taxon>
        <taxon>Endopterygota</taxon>
        <taxon>Hymenoptera</taxon>
        <taxon>Apocrita</taxon>
        <taxon>Aculeata</taxon>
        <taxon>Formicoidea</taxon>
        <taxon>Formicidae</taxon>
        <taxon>Myrmicinae</taxon>
        <taxon>Trachymyrmex</taxon>
    </lineage>
</organism>
<protein>
    <submittedName>
        <fullName evidence="4">Carboxypeptidase N subunit 2</fullName>
    </submittedName>
</protein>
<gene>
    <name evidence="4" type="ORF">ALC57_03863</name>
</gene>
<keyword evidence="4" id="KW-0645">Protease</keyword>
<dbReference type="GO" id="GO:0005886">
    <property type="term" value="C:plasma membrane"/>
    <property type="evidence" value="ECO:0007669"/>
    <property type="project" value="TreeGrafter"/>
</dbReference>
<dbReference type="PROSITE" id="PS51450">
    <property type="entry name" value="LRR"/>
    <property type="match status" value="1"/>
</dbReference>
<dbReference type="PANTHER" id="PTHR24369">
    <property type="entry name" value="ANTIGEN BSP, PUTATIVE-RELATED"/>
    <property type="match status" value="1"/>
</dbReference>
<dbReference type="PANTHER" id="PTHR24369:SF210">
    <property type="entry name" value="CHAOPTIN-RELATED"/>
    <property type="match status" value="1"/>
</dbReference>
<keyword evidence="4" id="KW-0121">Carboxypeptidase</keyword>
<dbReference type="GO" id="GO:0004180">
    <property type="term" value="F:carboxypeptidase activity"/>
    <property type="evidence" value="ECO:0007669"/>
    <property type="project" value="UniProtKB-KW"/>
</dbReference>
<dbReference type="SUPFAM" id="SSF52058">
    <property type="entry name" value="L domain-like"/>
    <property type="match status" value="1"/>
</dbReference>
<name>A0A195EG20_9HYME</name>
<evidence type="ECO:0000313" key="4">
    <source>
        <dbReference type="EMBL" id="KYN26822.1"/>
    </source>
</evidence>
<accession>A0A195EG20</accession>
<dbReference type="Gene3D" id="3.80.10.10">
    <property type="entry name" value="Ribonuclease Inhibitor"/>
    <property type="match status" value="2"/>
</dbReference>
<dbReference type="InterPro" id="IPR032675">
    <property type="entry name" value="LRR_dom_sf"/>
</dbReference>
<dbReference type="InterPro" id="IPR003591">
    <property type="entry name" value="Leu-rich_rpt_typical-subtyp"/>
</dbReference>
<proteinExistence type="predicted"/>
<keyword evidence="2" id="KW-0732">Signal</keyword>
<reference evidence="4 5" key="1">
    <citation type="submission" date="2015-09" db="EMBL/GenBank/DDBJ databases">
        <title>Trachymyrmex cornetzi WGS genome.</title>
        <authorList>
            <person name="Nygaard S."/>
            <person name="Hu H."/>
            <person name="Boomsma J."/>
            <person name="Zhang G."/>
        </authorList>
    </citation>
    <scope>NUCLEOTIDE SEQUENCE [LARGE SCALE GENOMIC DNA]</scope>
    <source>
        <strain evidence="4">Tcor2-1</strain>
        <tissue evidence="4">Whole body</tissue>
    </source>
</reference>